<evidence type="ECO:0000313" key="3">
    <source>
        <dbReference type="RefSeq" id="XP_030381453.1"/>
    </source>
</evidence>
<keyword evidence="2" id="KW-1185">Reference proteome</keyword>
<name>A0A6J2U1U7_DROLE</name>
<sequence>MVRTRSNSRCSNNNNSCNDVEMADDHLHERDNNRGGGKATRERSKTRKSGVRGLNTASPADCEAEDVSPTKKRIKEKAGVAASSSSSPDLDDGATAAVARSTASLAADIAAGTNAEGVSAKPATDAAAATAAAAKLATIADAAVAKPTMEAVFKKPLAPTTVASTSDASDVSMTGGSARRGRSRQKAASTPDLYGDVEVTSAKKRVKEKASIIAAPSVSLAMASGATSSQCAVPVVAETENDVATTSSAVAAAAAAAIAANVEKPSYAASAAVARALPALSAANVALPPPTVATYAGTAASAATSAVPAVPRCSVESIVAGGSSAIQAELSRIKRQVRNAVMRARMEPDAAIDVMDAAAKYDDLVMSLMIRVALLEEKTRSNIMPPPAAPTYAAQVAQTHGAIETIMSVRSRSGSTSDASDVSMTGGSARRGRSRQKAASTPDLYGDVEVTSAKKRVKEKASIIAAPFVSLAMASGATSSQCAVPVAVAVPVVAETENDVATTSSAVAAAAAAAIAANVEKPSYAASAAVARALPALSAANVALPPPTVATYAGTAASAATSAVPAVPRCSVESIVAGGSSAIQAELSRIKRQVRNAVMRARMEPDAAIDVMDAAAKYDDLVMSLMIRFALLEEKTRSNIMPPPAAPTYAAQVAQTHATQVVPTPLPRLDTAARAATSAVPAVPRCSVESIVAGGSSAIQAELSGIKRQVRNAVARARMEPDASIDVLDAAAMMPYDDLVLSLMLRVALLEERTRSTIMPPPAAPANAAHVAQTYATQVVPTPLPRLTKKPVETYSAIVASRDPSVSPKEIVEKMKRMCIAAAQLEKPEEVT</sequence>
<evidence type="ECO:0000256" key="1">
    <source>
        <dbReference type="SAM" id="MobiDB-lite"/>
    </source>
</evidence>
<feature type="compositionally biased region" description="Polar residues" evidence="1">
    <location>
        <begin position="409"/>
        <end position="426"/>
    </location>
</feature>
<accession>A0A6J2U1U7</accession>
<dbReference type="RefSeq" id="XP_030381453.1">
    <property type="nucleotide sequence ID" value="XM_030525593.1"/>
</dbReference>
<protein>
    <submittedName>
        <fullName evidence="3">Ice-structuring glycoprotein-like</fullName>
    </submittedName>
</protein>
<dbReference type="OrthoDB" id="7871907at2759"/>
<reference evidence="3" key="1">
    <citation type="submission" date="2025-08" db="UniProtKB">
        <authorList>
            <consortium name="RefSeq"/>
        </authorList>
    </citation>
    <scope>IDENTIFICATION</scope>
    <source>
        <strain evidence="3">11010-0011.00</strain>
        <tissue evidence="3">Whole body</tissue>
    </source>
</reference>
<proteinExistence type="predicted"/>
<feature type="region of interest" description="Disordered" evidence="1">
    <location>
        <begin position="163"/>
        <end position="191"/>
    </location>
</feature>
<feature type="region of interest" description="Disordered" evidence="1">
    <location>
        <begin position="409"/>
        <end position="442"/>
    </location>
</feature>
<dbReference type="Proteomes" id="UP000504634">
    <property type="component" value="Unplaced"/>
</dbReference>
<dbReference type="AlphaFoldDB" id="A0A6J2U1U7"/>
<feature type="compositionally biased region" description="Basic and acidic residues" evidence="1">
    <location>
        <begin position="23"/>
        <end position="43"/>
    </location>
</feature>
<feature type="compositionally biased region" description="Low complexity" evidence="1">
    <location>
        <begin position="1"/>
        <end position="18"/>
    </location>
</feature>
<dbReference type="GeneID" id="115629194"/>
<feature type="compositionally biased region" description="Polar residues" evidence="1">
    <location>
        <begin position="163"/>
        <end position="175"/>
    </location>
</feature>
<feature type="region of interest" description="Disordered" evidence="1">
    <location>
        <begin position="1"/>
        <end position="93"/>
    </location>
</feature>
<evidence type="ECO:0000313" key="2">
    <source>
        <dbReference type="Proteomes" id="UP000504634"/>
    </source>
</evidence>
<gene>
    <name evidence="3" type="primary">LOC115629194</name>
</gene>
<organism evidence="2 3">
    <name type="scientific">Drosophila lebanonensis</name>
    <name type="common">Fruit fly</name>
    <name type="synonym">Scaptodrosophila lebanonensis</name>
    <dbReference type="NCBI Taxonomy" id="7225"/>
    <lineage>
        <taxon>Eukaryota</taxon>
        <taxon>Metazoa</taxon>
        <taxon>Ecdysozoa</taxon>
        <taxon>Arthropoda</taxon>
        <taxon>Hexapoda</taxon>
        <taxon>Insecta</taxon>
        <taxon>Pterygota</taxon>
        <taxon>Neoptera</taxon>
        <taxon>Endopterygota</taxon>
        <taxon>Diptera</taxon>
        <taxon>Brachycera</taxon>
        <taxon>Muscomorpha</taxon>
        <taxon>Ephydroidea</taxon>
        <taxon>Drosophilidae</taxon>
        <taxon>Scaptodrosophila</taxon>
    </lineage>
</organism>